<dbReference type="KEGG" id="fax:FUAX_51780"/>
<keyword evidence="6" id="KW-1185">Reference proteome</keyword>
<feature type="chain" id="PRO_5043773355" description="BD-FAE-like domain-containing protein" evidence="3">
    <location>
        <begin position="26"/>
        <end position="347"/>
    </location>
</feature>
<dbReference type="InterPro" id="IPR002168">
    <property type="entry name" value="Lipase_GDXG_HIS_AS"/>
</dbReference>
<dbReference type="PROSITE" id="PS51257">
    <property type="entry name" value="PROKAR_LIPOPROTEIN"/>
    <property type="match status" value="1"/>
</dbReference>
<dbReference type="InterPro" id="IPR050300">
    <property type="entry name" value="GDXG_lipolytic_enzyme"/>
</dbReference>
<dbReference type="AlphaFoldDB" id="A0AAU9DI19"/>
<dbReference type="EMBL" id="AP025320">
    <property type="protein sequence ID" value="BDD12746.1"/>
    <property type="molecule type" value="Genomic_DNA"/>
</dbReference>
<feature type="signal peptide" evidence="3">
    <location>
        <begin position="1"/>
        <end position="25"/>
    </location>
</feature>
<dbReference type="SUPFAM" id="SSF53474">
    <property type="entry name" value="alpha/beta-Hydrolases"/>
    <property type="match status" value="1"/>
</dbReference>
<accession>A0AAU9DI19</accession>
<dbReference type="PROSITE" id="PS01173">
    <property type="entry name" value="LIPASE_GDXG_HIS"/>
    <property type="match status" value="1"/>
</dbReference>
<evidence type="ECO:0000259" key="4">
    <source>
        <dbReference type="Pfam" id="PF20434"/>
    </source>
</evidence>
<sequence length="347" mass="38773">MTHILKIFTATLFLTFGLLSCSSSSDDTPTPENNLPEFTDSPIDLGNIKADFAKDIFYDNKSRTSFDIFLPESDTPTPLVIYIHGGGFTSGNKEYAYSIQKNGKWDFPSDIRSFLDNGIAFASIRYTLLDENDKEGVIKPLSDVKRALQYIRHRADDFNIDKTKIALGGNSAGAGTSLWIATSDDMSDPENDDPVLRESTRVLGIAIRQTQSTYDLERWPDDVFGDYGLTFEEMASTSTGKLAQFYGISNTSEYNTDEITEYRKQVDMLDHISPDDPEIWVENIFTEVVAPASTDILNHHAYHAKAIKEHAESAGVAVVAYYGKDPLLYADPSGETWTEFFLRKLGK</sequence>
<evidence type="ECO:0000256" key="2">
    <source>
        <dbReference type="ARBA" id="ARBA00022801"/>
    </source>
</evidence>
<dbReference type="Gene3D" id="3.40.50.1820">
    <property type="entry name" value="alpha/beta hydrolase"/>
    <property type="match status" value="1"/>
</dbReference>
<feature type="domain" description="BD-FAE-like" evidence="4">
    <location>
        <begin position="67"/>
        <end position="192"/>
    </location>
</feature>
<dbReference type="PANTHER" id="PTHR48081">
    <property type="entry name" value="AB HYDROLASE SUPERFAMILY PROTEIN C4A8.06C"/>
    <property type="match status" value="1"/>
</dbReference>
<geneLocation type="plasmid" evidence="5 6">
    <name>pFA6</name>
</geneLocation>
<organism evidence="5 6">
    <name type="scientific">Fulvitalea axinellae</name>
    <dbReference type="NCBI Taxonomy" id="1182444"/>
    <lineage>
        <taxon>Bacteria</taxon>
        <taxon>Pseudomonadati</taxon>
        <taxon>Bacteroidota</taxon>
        <taxon>Cytophagia</taxon>
        <taxon>Cytophagales</taxon>
        <taxon>Persicobacteraceae</taxon>
        <taxon>Fulvitalea</taxon>
    </lineage>
</organism>
<dbReference type="InterPro" id="IPR049492">
    <property type="entry name" value="BD-FAE-like_dom"/>
</dbReference>
<keyword evidence="5" id="KW-0614">Plasmid</keyword>
<comment type="similarity">
    <text evidence="1">Belongs to the 'GDXG' lipolytic enzyme family.</text>
</comment>
<dbReference type="RefSeq" id="WP_338396044.1">
    <property type="nucleotide sequence ID" value="NZ_AP025320.1"/>
</dbReference>
<evidence type="ECO:0000313" key="6">
    <source>
        <dbReference type="Proteomes" id="UP001348817"/>
    </source>
</evidence>
<reference evidence="5 6" key="1">
    <citation type="submission" date="2021-12" db="EMBL/GenBank/DDBJ databases">
        <title>Genome sequencing of bacteria with rrn-lacking chromosome and rrn-plasmid.</title>
        <authorList>
            <person name="Anda M."/>
            <person name="Iwasaki W."/>
        </authorList>
    </citation>
    <scope>NUCLEOTIDE SEQUENCE [LARGE SCALE GENOMIC DNA]</scope>
    <source>
        <strain evidence="5 6">DSM 100852</strain>
        <plasmid evidence="5 6">pFA6</plasmid>
    </source>
</reference>
<dbReference type="InterPro" id="IPR029058">
    <property type="entry name" value="AB_hydrolase_fold"/>
</dbReference>
<dbReference type="GO" id="GO:0016787">
    <property type="term" value="F:hydrolase activity"/>
    <property type="evidence" value="ECO:0007669"/>
    <property type="project" value="UniProtKB-KW"/>
</dbReference>
<keyword evidence="2" id="KW-0378">Hydrolase</keyword>
<name>A0AAU9DI19_9BACT</name>
<evidence type="ECO:0000256" key="3">
    <source>
        <dbReference type="SAM" id="SignalP"/>
    </source>
</evidence>
<keyword evidence="3" id="KW-0732">Signal</keyword>
<protein>
    <recommendedName>
        <fullName evidence="4">BD-FAE-like domain-containing protein</fullName>
    </recommendedName>
</protein>
<proteinExistence type="inferred from homology"/>
<evidence type="ECO:0000313" key="5">
    <source>
        <dbReference type="EMBL" id="BDD12746.1"/>
    </source>
</evidence>
<gene>
    <name evidence="5" type="ORF">FUAX_51780</name>
</gene>
<evidence type="ECO:0000256" key="1">
    <source>
        <dbReference type="ARBA" id="ARBA00010515"/>
    </source>
</evidence>
<dbReference type="Pfam" id="PF20434">
    <property type="entry name" value="BD-FAE"/>
    <property type="match status" value="1"/>
</dbReference>
<dbReference type="Proteomes" id="UP001348817">
    <property type="component" value="Plasmid pFA6"/>
</dbReference>